<keyword evidence="4" id="KW-0472">Membrane</keyword>
<name>A0A9P8ABE3_9AGAR</name>
<evidence type="ECO:0000256" key="3">
    <source>
        <dbReference type="SAM" id="MobiDB-lite"/>
    </source>
</evidence>
<dbReference type="GO" id="GO:0016740">
    <property type="term" value="F:transferase activity"/>
    <property type="evidence" value="ECO:0007669"/>
    <property type="project" value="UniProtKB-KW"/>
</dbReference>
<gene>
    <name evidence="6" type="ORF">E1B28_006766</name>
</gene>
<sequence length="682" mass="78740">MMPWLMMTNGTRPRPLTSPESSTTTTRHRRTSTKDLENEEKSSSSKSMQATRRRWLSLSSSPRTAYSYIFFILLFILLIKTGIYVCNTDVSSIQLMLPKTSIVSSIFREHQEPESEEHPIPNLMDDAERRFKEKVDRQSKTLKEAVAEYQRRYQRLPPKGFDDWWEFAKENNVVMVDEYDGLMRDLEPFYQFSGEEIRRRTAQVGTLPSINIVRVRRGKARIVNLSQDFKDSELSARAQGFKNMLKKFVHKLPNVDFPINTKAEGRVVIPWEHQKYPELAPKDSDRGIQHILGGPFIADWRGDGNVWEEWRRTCEPCSIARRLFSSIRDVFAEPPQTHFSSSSHRPPDFVFANATSFSTLDFCQNPHAHYTQGHFFSDWRTIGALYPVFSPAKAKGFMDIKIPSHYYWGSTKGYTYGWDPVKGKLSEVDVHEVPWEDKIDKMFWRGATTGGGSTPPGFAAQYQRHRLVRMASKDKDSNEMKTIVYANASSDSREKYVSRGVPIGDLNSEIMDVAFVKATNLATYPGGWKALRKSHRFGDSVPLGRHWSYRYLLDVDGMGYSGRFMAFLASDSVPVKNTVYEEFFSDWIEPWVHFIPLSTSYKEIYNIYAYYSGLPPSLRNSTTSLQSTDAGNRLKRIATSGKRWKKTIGRPEDMEAYVYRLALEYARLFTNDREAMTYDIKE</sequence>
<reference evidence="6" key="1">
    <citation type="journal article" date="2021" name="Genome Biol. Evol.">
        <title>The assembled and annotated genome of the fairy-ring fungus Marasmius oreades.</title>
        <authorList>
            <person name="Hiltunen M."/>
            <person name="Ament-Velasquez S.L."/>
            <person name="Johannesson H."/>
        </authorList>
    </citation>
    <scope>NUCLEOTIDE SEQUENCE</scope>
    <source>
        <strain evidence="6">03SP1</strain>
    </source>
</reference>
<dbReference type="Proteomes" id="UP001049176">
    <property type="component" value="Chromosome 3"/>
</dbReference>
<keyword evidence="4" id="KW-1133">Transmembrane helix</keyword>
<dbReference type="SMART" id="SM00672">
    <property type="entry name" value="CAP10"/>
    <property type="match status" value="1"/>
</dbReference>
<comment type="caution">
    <text evidence="6">The sequence shown here is derived from an EMBL/GenBank/DDBJ whole genome shotgun (WGS) entry which is preliminary data.</text>
</comment>
<evidence type="ECO:0000256" key="2">
    <source>
        <dbReference type="ARBA" id="ARBA00022679"/>
    </source>
</evidence>
<feature type="compositionally biased region" description="Low complexity" evidence="3">
    <location>
        <begin position="11"/>
        <end position="25"/>
    </location>
</feature>
<feature type="transmembrane region" description="Helical" evidence="4">
    <location>
        <begin position="65"/>
        <end position="85"/>
    </location>
</feature>
<evidence type="ECO:0000313" key="7">
    <source>
        <dbReference type="Proteomes" id="UP001049176"/>
    </source>
</evidence>
<keyword evidence="4" id="KW-0812">Transmembrane</keyword>
<evidence type="ECO:0000313" key="6">
    <source>
        <dbReference type="EMBL" id="KAG7096090.1"/>
    </source>
</evidence>
<feature type="region of interest" description="Disordered" evidence="3">
    <location>
        <begin position="1"/>
        <end position="54"/>
    </location>
</feature>
<evidence type="ECO:0000256" key="1">
    <source>
        <dbReference type="ARBA" id="ARBA00010118"/>
    </source>
</evidence>
<dbReference type="OrthoDB" id="202415at2759"/>
<dbReference type="PANTHER" id="PTHR12203">
    <property type="entry name" value="KDEL LYS-ASP-GLU-LEU CONTAINING - RELATED"/>
    <property type="match status" value="1"/>
</dbReference>
<dbReference type="RefSeq" id="XP_043012560.1">
    <property type="nucleotide sequence ID" value="XM_043151465.1"/>
</dbReference>
<feature type="domain" description="Glycosyl transferase CAP10" evidence="5">
    <location>
        <begin position="345"/>
        <end position="672"/>
    </location>
</feature>
<dbReference type="Pfam" id="PF05686">
    <property type="entry name" value="Glyco_transf_90"/>
    <property type="match status" value="1"/>
</dbReference>
<feature type="compositionally biased region" description="Basic and acidic residues" evidence="3">
    <location>
        <begin position="32"/>
        <end position="43"/>
    </location>
</feature>
<dbReference type="InterPro" id="IPR051091">
    <property type="entry name" value="O-Glucosyltr/Glycosyltrsf_90"/>
</dbReference>
<organism evidence="6 7">
    <name type="scientific">Marasmius oreades</name>
    <name type="common">fairy-ring Marasmius</name>
    <dbReference type="NCBI Taxonomy" id="181124"/>
    <lineage>
        <taxon>Eukaryota</taxon>
        <taxon>Fungi</taxon>
        <taxon>Dikarya</taxon>
        <taxon>Basidiomycota</taxon>
        <taxon>Agaricomycotina</taxon>
        <taxon>Agaricomycetes</taxon>
        <taxon>Agaricomycetidae</taxon>
        <taxon>Agaricales</taxon>
        <taxon>Marasmiineae</taxon>
        <taxon>Marasmiaceae</taxon>
        <taxon>Marasmius</taxon>
    </lineage>
</organism>
<dbReference type="EMBL" id="CM032183">
    <property type="protein sequence ID" value="KAG7096090.1"/>
    <property type="molecule type" value="Genomic_DNA"/>
</dbReference>
<keyword evidence="2" id="KW-0808">Transferase</keyword>
<comment type="similarity">
    <text evidence="1">Belongs to the glycosyltransferase 90 family.</text>
</comment>
<dbReference type="AlphaFoldDB" id="A0A9P8ABE3"/>
<proteinExistence type="inferred from homology"/>
<keyword evidence="7" id="KW-1185">Reference proteome</keyword>
<accession>A0A9P8ABE3</accession>
<dbReference type="GeneID" id="66075842"/>
<dbReference type="KEGG" id="more:E1B28_006766"/>
<dbReference type="InterPro" id="IPR006598">
    <property type="entry name" value="CAP10"/>
</dbReference>
<evidence type="ECO:0000259" key="5">
    <source>
        <dbReference type="SMART" id="SM00672"/>
    </source>
</evidence>
<protein>
    <recommendedName>
        <fullName evidence="5">Glycosyl transferase CAP10 domain-containing protein</fullName>
    </recommendedName>
</protein>
<evidence type="ECO:0000256" key="4">
    <source>
        <dbReference type="SAM" id="Phobius"/>
    </source>
</evidence>
<dbReference type="PANTHER" id="PTHR12203:SF35">
    <property type="entry name" value="PROTEIN O-GLUCOSYLTRANSFERASE 1"/>
    <property type="match status" value="1"/>
</dbReference>